<dbReference type="PANTHER" id="PTHR38435:SF1">
    <property type="entry name" value="DUF871 DOMAIN-CONTAINING PROTEIN"/>
    <property type="match status" value="1"/>
</dbReference>
<evidence type="ECO:0000313" key="3">
    <source>
        <dbReference type="EMBL" id="ATZ16339.1"/>
    </source>
</evidence>
<name>A0A2K8NR91_9MOLU</name>
<dbReference type="KEGG" id="efr:EFREU_v1c03130"/>
<reference evidence="3 4" key="1">
    <citation type="submission" date="2017-11" db="EMBL/GenBank/DDBJ databases">
        <title>Genome sequence of Entomoplasma freundtii BARC 318 (ATCC 51999).</title>
        <authorList>
            <person name="Lo W.-S."/>
            <person name="Gasparich G.E."/>
            <person name="Kuo C.-H."/>
        </authorList>
    </citation>
    <scope>NUCLEOTIDE SEQUENCE [LARGE SCALE GENOMIC DNA]</scope>
    <source>
        <strain evidence="3 4">BARC 318</strain>
    </source>
</reference>
<dbReference type="Gene3D" id="2.40.100.10">
    <property type="entry name" value="Cyclophilin-like"/>
    <property type="match status" value="1"/>
</dbReference>
<organism evidence="3 4">
    <name type="scientific">Entomoplasma freundtii</name>
    <dbReference type="NCBI Taxonomy" id="74700"/>
    <lineage>
        <taxon>Bacteria</taxon>
        <taxon>Bacillati</taxon>
        <taxon>Mycoplasmatota</taxon>
        <taxon>Mollicutes</taxon>
        <taxon>Entomoplasmatales</taxon>
        <taxon>Entomoplasmataceae</taxon>
        <taxon>Entomoplasma</taxon>
    </lineage>
</organism>
<dbReference type="OrthoDB" id="5809921at2"/>
<dbReference type="RefSeq" id="WP_100609290.1">
    <property type="nucleotide sequence ID" value="NZ_CP024962.1"/>
</dbReference>
<feature type="domain" description="6-phospho-N-acetylmuramidase C-terminal" evidence="1">
    <location>
        <begin position="249"/>
        <end position="364"/>
    </location>
</feature>
<dbReference type="SUPFAM" id="SSF51445">
    <property type="entry name" value="(Trans)glycosidases"/>
    <property type="match status" value="1"/>
</dbReference>
<dbReference type="InterPro" id="IPR043797">
    <property type="entry name" value="MupG_N"/>
</dbReference>
<dbReference type="Pfam" id="PF05913">
    <property type="entry name" value="MupG_C"/>
    <property type="match status" value="1"/>
</dbReference>
<dbReference type="InterPro" id="IPR043894">
    <property type="entry name" value="MupG_C"/>
</dbReference>
<protein>
    <submittedName>
        <fullName evidence="3">Uncharacterized protein</fullName>
    </submittedName>
</protein>
<dbReference type="InterPro" id="IPR013785">
    <property type="entry name" value="Aldolase_TIM"/>
</dbReference>
<dbReference type="PANTHER" id="PTHR38435">
    <property type="match status" value="1"/>
</dbReference>
<proteinExistence type="predicted"/>
<gene>
    <name evidence="3" type="ORF">EFREU_v1c03130</name>
</gene>
<dbReference type="SUPFAM" id="SSF50891">
    <property type="entry name" value="Cyclophilin-like"/>
    <property type="match status" value="1"/>
</dbReference>
<dbReference type="InterPro" id="IPR029000">
    <property type="entry name" value="Cyclophilin-like_dom_sf"/>
</dbReference>
<dbReference type="InterPro" id="IPR008589">
    <property type="entry name" value="MupG"/>
</dbReference>
<evidence type="ECO:0000313" key="4">
    <source>
        <dbReference type="Proteomes" id="UP000232222"/>
    </source>
</evidence>
<dbReference type="InterPro" id="IPR017853">
    <property type="entry name" value="GH"/>
</dbReference>
<sequence length="367" mass="42648">MFKKELGISIYPEHFSLEEIKTYLEKCKKNNMTKIFFSLIHLGKVPDEKLIQKYQEVFLMAKEMGYYNVLDVIEETFPIFGFKTDEVYKFKTLGIDCLRLDSPLLPKIVADLSYRNIDLQINISNNDNFITNILDFKPKLENLYGCHNFYPLKNSALALDAFLESSKRFVDLGIHTSAFVGSLQALKGPQKYDVPQLVSLEIIRNLPIRSQAKYLFKTNLVSSVYVGNQAMSDEEIVEFGGTLTIDKFEFDIHLNDDLLPIEQEIINYQNHFWRGDVSGDFVRSTYPRVDVEGEVTPNHIKQSLNYGDLCIVNSNNKHYQKELIIILQDNYKELKDTVNFIGHIKSYDLPLLKLMRGWDRFSFRNTK</sequence>
<dbReference type="Pfam" id="PF19200">
    <property type="entry name" value="MupG_N"/>
    <property type="match status" value="1"/>
</dbReference>
<dbReference type="EMBL" id="CP024962">
    <property type="protein sequence ID" value="ATZ16339.1"/>
    <property type="molecule type" value="Genomic_DNA"/>
</dbReference>
<dbReference type="AlphaFoldDB" id="A0A2K8NR91"/>
<evidence type="ECO:0000259" key="1">
    <source>
        <dbReference type="Pfam" id="PF05913"/>
    </source>
</evidence>
<dbReference type="Gene3D" id="3.20.20.70">
    <property type="entry name" value="Aldolase class I"/>
    <property type="match status" value="1"/>
</dbReference>
<feature type="domain" description="6-phospho-N-acetylmuramidase N-terminal" evidence="2">
    <location>
        <begin position="6"/>
        <end position="239"/>
    </location>
</feature>
<accession>A0A2K8NR91</accession>
<evidence type="ECO:0000259" key="2">
    <source>
        <dbReference type="Pfam" id="PF19200"/>
    </source>
</evidence>
<keyword evidence="4" id="KW-1185">Reference proteome</keyword>
<dbReference type="Proteomes" id="UP000232222">
    <property type="component" value="Chromosome"/>
</dbReference>